<dbReference type="Pfam" id="PF21684">
    <property type="entry name" value="PipB2_N"/>
    <property type="match status" value="1"/>
</dbReference>
<evidence type="ECO:0000259" key="2">
    <source>
        <dbReference type="Pfam" id="PF21684"/>
    </source>
</evidence>
<evidence type="ECO:0000313" key="4">
    <source>
        <dbReference type="Proteomes" id="UP000825886"/>
    </source>
</evidence>
<reference evidence="3 4" key="1">
    <citation type="submission" date="2021-08" db="EMBL/GenBank/DDBJ databases">
        <title>Culture and genomic analysis of Symbiopectobacterium purcellii sp. nov. gen. nov., isolated from the leafhopper Empoasca decipiens.</title>
        <authorList>
            <person name="Nadal-Jimenez P."/>
            <person name="Siozios S."/>
            <person name="Halliday N."/>
            <person name="Camara M."/>
            <person name="Hurst G.D.D."/>
        </authorList>
    </citation>
    <scope>NUCLEOTIDE SEQUENCE [LARGE SCALE GENOMIC DNA]</scope>
    <source>
        <strain evidence="3 4">SyEd1</strain>
    </source>
</reference>
<evidence type="ECO:0000256" key="1">
    <source>
        <dbReference type="ARBA" id="ARBA00022737"/>
    </source>
</evidence>
<sequence>MNNSMHITSDTNNVAQYIQNHVTGNVAPTPSCLNSFLEKIIDIITFGFLKKGKDDDYKKFTTDFTSNLLHEIQKKHNRNNSYYIPHCIEFEYLNNSIIFESNDKNTKEKSMTTLIVATPQGETYCKTIDTETFSQFCKIQLAIERDLLTEDEISFTPEGKPDSGKMDAATESLLSYILVDVDSLENTLRNDAPKPAQPSSTEYSIPLNENCHPAQSNVLQQNTSFLYRQLSRQTAHDDSTINQKDNSIKKTSYTQKQKYLEETISNIVEKLKLSYTKDSDQRRNTECDGLFRISGSKIENDTALIELDKRSLDIDKTHRDTLVYVLKQSFSNVNPITEKILLQMMKKPNEAAEILYKRIDTMEPKAKKLFLIILGFYSDAYQSADDSKTSMFNKTQLLAAALRLTILPKLYDCTKETPMDLSFIKERNNDGDRIVASLLTSFSYANGSVQLKTNHQECANAM</sequence>
<keyword evidence="4" id="KW-1185">Reference proteome</keyword>
<dbReference type="Gene3D" id="3.30.2450.10">
    <property type="entry name" value="Secreted effector protein pipB2"/>
    <property type="match status" value="1"/>
</dbReference>
<protein>
    <recommendedName>
        <fullName evidence="2">Secreted effector protein PipB2 N-terminal domain-containing protein</fullName>
    </recommendedName>
</protein>
<dbReference type="EMBL" id="CP081864">
    <property type="protein sequence ID" value="QZN97835.1"/>
    <property type="molecule type" value="Genomic_DNA"/>
</dbReference>
<keyword evidence="1" id="KW-0677">Repeat</keyword>
<feature type="domain" description="Secreted effector protein PipB2 N-terminal" evidence="2">
    <location>
        <begin position="33"/>
        <end position="139"/>
    </location>
</feature>
<organism evidence="3 4">
    <name type="scientific">Symbiopectobacterium purcellii</name>
    <dbReference type="NCBI Taxonomy" id="2871826"/>
    <lineage>
        <taxon>Bacteria</taxon>
        <taxon>Pseudomonadati</taxon>
        <taxon>Pseudomonadota</taxon>
        <taxon>Gammaproteobacteria</taxon>
        <taxon>Enterobacterales</taxon>
        <taxon>Enterobacteriaceae</taxon>
    </lineage>
</organism>
<name>A0ABX9AY12_9ENTR</name>
<dbReference type="RefSeq" id="WP_222160865.1">
    <property type="nucleotide sequence ID" value="NZ_CP081864.1"/>
</dbReference>
<gene>
    <name evidence="3" type="ORF">K6K13_11345</name>
</gene>
<accession>A0ABX9AY12</accession>
<dbReference type="Proteomes" id="UP000825886">
    <property type="component" value="Chromosome"/>
</dbReference>
<dbReference type="InterPro" id="IPR048984">
    <property type="entry name" value="PipB2_N"/>
</dbReference>
<evidence type="ECO:0000313" key="3">
    <source>
        <dbReference type="EMBL" id="QZN97835.1"/>
    </source>
</evidence>
<proteinExistence type="predicted"/>